<accession>A0AAW9RCP4</accession>
<reference evidence="1 2" key="1">
    <citation type="submission" date="2024-02" db="EMBL/GenBank/DDBJ databases">
        <title>A novel Wenzhouxiangellaceae bacterium, isolated from coastal sediments.</title>
        <authorList>
            <person name="Du Z.-J."/>
            <person name="Ye Y.-Q."/>
            <person name="Zhang X.-Y."/>
        </authorList>
    </citation>
    <scope>NUCLEOTIDE SEQUENCE [LARGE SCALE GENOMIC DNA]</scope>
    <source>
        <strain evidence="1 2">CH-27</strain>
    </source>
</reference>
<organism evidence="1 2">
    <name type="scientific">Elongatibacter sediminis</name>
    <dbReference type="NCBI Taxonomy" id="3119006"/>
    <lineage>
        <taxon>Bacteria</taxon>
        <taxon>Pseudomonadati</taxon>
        <taxon>Pseudomonadota</taxon>
        <taxon>Gammaproteobacteria</taxon>
        <taxon>Chromatiales</taxon>
        <taxon>Wenzhouxiangellaceae</taxon>
        <taxon>Elongatibacter</taxon>
    </lineage>
</organism>
<sequence length="118" mass="12821">MMVRRTSRHWLTATGLWFALLWTAQVAAERASQFGIDVHVLRGDSNLVHVIDTEWSAAARALQFEPQSDPTAATAAAATPQATFSTGQLAIRITTESNGRQTFARPGIRAPPLLYTSA</sequence>
<dbReference type="Proteomes" id="UP001359886">
    <property type="component" value="Unassembled WGS sequence"/>
</dbReference>
<evidence type="ECO:0000313" key="2">
    <source>
        <dbReference type="Proteomes" id="UP001359886"/>
    </source>
</evidence>
<dbReference type="EMBL" id="JAZHOG010000006">
    <property type="protein sequence ID" value="MEJ8567953.1"/>
    <property type="molecule type" value="Genomic_DNA"/>
</dbReference>
<dbReference type="AlphaFoldDB" id="A0AAW9RCP4"/>
<evidence type="ECO:0000313" key="1">
    <source>
        <dbReference type="EMBL" id="MEJ8567953.1"/>
    </source>
</evidence>
<comment type="caution">
    <text evidence="1">The sequence shown here is derived from an EMBL/GenBank/DDBJ whole genome shotgun (WGS) entry which is preliminary data.</text>
</comment>
<dbReference type="RefSeq" id="WP_354695277.1">
    <property type="nucleotide sequence ID" value="NZ_JAZHOG010000006.1"/>
</dbReference>
<gene>
    <name evidence="1" type="ORF">V3330_09985</name>
</gene>
<protein>
    <submittedName>
        <fullName evidence="1">Uncharacterized protein</fullName>
    </submittedName>
</protein>
<name>A0AAW9RCP4_9GAMM</name>
<keyword evidence="2" id="KW-1185">Reference proteome</keyword>
<proteinExistence type="predicted"/>